<dbReference type="Gene3D" id="3.40.50.410">
    <property type="entry name" value="von Willebrand factor, type A domain"/>
    <property type="match status" value="1"/>
</dbReference>
<evidence type="ECO:0000256" key="1">
    <source>
        <dbReference type="ARBA" id="ARBA00004123"/>
    </source>
</evidence>
<feature type="compositionally biased region" description="Acidic residues" evidence="12">
    <location>
        <begin position="1"/>
        <end position="20"/>
    </location>
</feature>
<dbReference type="OMA" id="FWANVKH"/>
<keyword evidence="5" id="KW-0378">Hydrolase</keyword>
<dbReference type="InterPro" id="IPR036361">
    <property type="entry name" value="SAP_dom_sf"/>
</dbReference>
<dbReference type="SUPFAM" id="SSF100939">
    <property type="entry name" value="SPOC domain-like"/>
    <property type="match status" value="1"/>
</dbReference>
<evidence type="ECO:0000256" key="5">
    <source>
        <dbReference type="ARBA" id="ARBA00022801"/>
    </source>
</evidence>
<dbReference type="NCBIfam" id="TIGR00578">
    <property type="entry name" value="ku70"/>
    <property type="match status" value="1"/>
</dbReference>
<dbReference type="SMART" id="SM00559">
    <property type="entry name" value="Ku78"/>
    <property type="match status" value="1"/>
</dbReference>
<organism evidence="14 15">
    <name type="scientific">Klebsormidium nitens</name>
    <name type="common">Green alga</name>
    <name type="synonym">Ulothrix nitens</name>
    <dbReference type="NCBI Taxonomy" id="105231"/>
    <lineage>
        <taxon>Eukaryota</taxon>
        <taxon>Viridiplantae</taxon>
        <taxon>Streptophyta</taxon>
        <taxon>Klebsormidiophyceae</taxon>
        <taxon>Klebsormidiales</taxon>
        <taxon>Klebsormidiaceae</taxon>
        <taxon>Klebsormidium</taxon>
    </lineage>
</organism>
<dbReference type="InterPro" id="IPR016194">
    <property type="entry name" value="SPOC-like_C_dom_sf"/>
</dbReference>
<dbReference type="Pfam" id="PF03730">
    <property type="entry name" value="Ku_C"/>
    <property type="match status" value="1"/>
</dbReference>
<dbReference type="GO" id="GO:0006310">
    <property type="term" value="P:DNA recombination"/>
    <property type="evidence" value="ECO:0007669"/>
    <property type="project" value="UniProtKB-KW"/>
</dbReference>
<dbReference type="FunFam" id="2.40.290.10:FF:000001">
    <property type="entry name" value="X-ray repair cross complementing 6"/>
    <property type="match status" value="1"/>
</dbReference>
<comment type="similarity">
    <text evidence="2">Belongs to the ku70 family.</text>
</comment>
<dbReference type="CDD" id="cd00788">
    <property type="entry name" value="KU70"/>
    <property type="match status" value="1"/>
</dbReference>
<evidence type="ECO:0000256" key="9">
    <source>
        <dbReference type="ARBA" id="ARBA00023172"/>
    </source>
</evidence>
<dbReference type="FunFam" id="1.10.1600.10:FF:000003">
    <property type="entry name" value="ATP-dependent DNA helicase 2 subunit KU70"/>
    <property type="match status" value="1"/>
</dbReference>
<feature type="region of interest" description="Disordered" evidence="12">
    <location>
        <begin position="1"/>
        <end position="23"/>
    </location>
</feature>
<dbReference type="SMART" id="SM00513">
    <property type="entry name" value="SAP"/>
    <property type="match status" value="1"/>
</dbReference>
<dbReference type="GO" id="GO:0000723">
    <property type="term" value="P:telomere maintenance"/>
    <property type="evidence" value="ECO:0000318"/>
    <property type="project" value="GO_Central"/>
</dbReference>
<keyword evidence="15" id="KW-1185">Reference proteome</keyword>
<keyword evidence="11" id="KW-0539">Nucleus</keyword>
<dbReference type="OrthoDB" id="3249161at2759"/>
<evidence type="ECO:0000256" key="10">
    <source>
        <dbReference type="ARBA" id="ARBA00023204"/>
    </source>
</evidence>
<evidence type="ECO:0000256" key="7">
    <source>
        <dbReference type="ARBA" id="ARBA00022840"/>
    </source>
</evidence>
<dbReference type="GO" id="GO:0005524">
    <property type="term" value="F:ATP binding"/>
    <property type="evidence" value="ECO:0007669"/>
    <property type="project" value="UniProtKB-KW"/>
</dbReference>
<dbReference type="PROSITE" id="PS50800">
    <property type="entry name" value="SAP"/>
    <property type="match status" value="1"/>
</dbReference>
<dbReference type="Pfam" id="PF02037">
    <property type="entry name" value="SAP"/>
    <property type="match status" value="1"/>
</dbReference>
<dbReference type="PANTHER" id="PTHR12604:SF2">
    <property type="entry name" value="X-RAY REPAIR CROSS-COMPLEMENTING PROTEIN 6"/>
    <property type="match status" value="1"/>
</dbReference>
<keyword evidence="9" id="KW-0233">DNA recombination</keyword>
<keyword evidence="4" id="KW-0227">DNA damage</keyword>
<evidence type="ECO:0000256" key="8">
    <source>
        <dbReference type="ARBA" id="ARBA00023125"/>
    </source>
</evidence>
<dbReference type="EMBL" id="DF236962">
    <property type="protein sequence ID" value="GAQ78471.1"/>
    <property type="molecule type" value="Genomic_DNA"/>
</dbReference>
<reference evidence="14 15" key="1">
    <citation type="journal article" date="2014" name="Nat. Commun.">
        <title>Klebsormidium flaccidum genome reveals primary factors for plant terrestrial adaptation.</title>
        <authorList>
            <person name="Hori K."/>
            <person name="Maruyama F."/>
            <person name="Fujisawa T."/>
            <person name="Togashi T."/>
            <person name="Yamamoto N."/>
            <person name="Seo M."/>
            <person name="Sato S."/>
            <person name="Yamada T."/>
            <person name="Mori H."/>
            <person name="Tajima N."/>
            <person name="Moriyama T."/>
            <person name="Ikeuchi M."/>
            <person name="Watanabe M."/>
            <person name="Wada H."/>
            <person name="Kobayashi K."/>
            <person name="Saito M."/>
            <person name="Masuda T."/>
            <person name="Sasaki-Sekimoto Y."/>
            <person name="Mashiguchi K."/>
            <person name="Awai K."/>
            <person name="Shimojima M."/>
            <person name="Masuda S."/>
            <person name="Iwai M."/>
            <person name="Nobusawa T."/>
            <person name="Narise T."/>
            <person name="Kondo S."/>
            <person name="Saito H."/>
            <person name="Sato R."/>
            <person name="Murakawa M."/>
            <person name="Ihara Y."/>
            <person name="Oshima-Yamada Y."/>
            <person name="Ohtaka K."/>
            <person name="Satoh M."/>
            <person name="Sonobe K."/>
            <person name="Ishii M."/>
            <person name="Ohtani R."/>
            <person name="Kanamori-Sato M."/>
            <person name="Honoki R."/>
            <person name="Miyazaki D."/>
            <person name="Mochizuki H."/>
            <person name="Umetsu J."/>
            <person name="Higashi K."/>
            <person name="Shibata D."/>
            <person name="Kamiya Y."/>
            <person name="Sato N."/>
            <person name="Nakamura Y."/>
            <person name="Tabata S."/>
            <person name="Ida S."/>
            <person name="Kurokawa K."/>
            <person name="Ohta H."/>
        </authorList>
    </citation>
    <scope>NUCLEOTIDE SEQUENCE [LARGE SCALE GENOMIC DNA]</scope>
    <source>
        <strain evidence="14 15">NIES-2285</strain>
    </source>
</reference>
<sequence length="628" mass="69726">MDDYEGEGLFDDEEGNENEGFELTSGGKERVIYLVDCHPHMFLRTNDEEEDAKTFFDAAMEAIASDLKNKIISQASDETGLCFFNTREKKNVHGWDGIYIFQECDVPSAQRIEEVSKISRDFEASIGARKQAQAATINPVYHALFTAQSMMQSASKLGVKRVLIFTNNDDPLAEVSAAEQRSMRNQTIAKARDMVDSNISIELLPMSRPGEEFDIRLLYKDVMSEGEEDDPSNFIVSAQAKFEDMLSTVRKKMLKKRVQRKMTLAIAPGVEVGMNLYALIRTTRPSRAGTLDSRTQQPLKVETKFICGDTGGELDKHTIQKFYPYGADKVVFKQDELQEMRKLRDPGLQLLGFKPVACLKPYHNLSPPGFLYPSDEKISGSIKAFIALHTAMVKFQKFAVCSHVPSIRSNVKLVALVAQEQVVDESGAQLEPAGFQLIPLPFSNDIRDPVKHHASEAGLAPRASQEQIDRAADLLKKIDLGNTFSVVQIANPALQKHYASLQALALDEDTIPEVEDCTLPDEEGITRPVVTKAVNAFKESVYGPDWEEAEAAAATQQAQPSEAAKKRKAAADLAASQQGAFNWKELAEKGQLNTLKNEELKTYLRANALQVGGSKNALIERILKHMGY</sequence>
<evidence type="ECO:0000256" key="2">
    <source>
        <dbReference type="ARBA" id="ARBA00005240"/>
    </source>
</evidence>
<dbReference type="GO" id="GO:0043564">
    <property type="term" value="C:Ku70:Ku80 complex"/>
    <property type="evidence" value="ECO:0000318"/>
    <property type="project" value="GO_Central"/>
</dbReference>
<dbReference type="SUPFAM" id="SSF68906">
    <property type="entry name" value="SAP domain"/>
    <property type="match status" value="1"/>
</dbReference>
<evidence type="ECO:0000256" key="12">
    <source>
        <dbReference type="SAM" id="MobiDB-lite"/>
    </source>
</evidence>
<gene>
    <name evidence="14" type="ORF">KFL_000130540</name>
</gene>
<evidence type="ECO:0000313" key="15">
    <source>
        <dbReference type="Proteomes" id="UP000054558"/>
    </source>
</evidence>
<dbReference type="Gene3D" id="1.10.720.30">
    <property type="entry name" value="SAP domain"/>
    <property type="match status" value="1"/>
</dbReference>
<keyword evidence="3" id="KW-0547">Nucleotide-binding</keyword>
<dbReference type="GO" id="GO:0006303">
    <property type="term" value="P:double-strand break repair via nonhomologous end joining"/>
    <property type="evidence" value="ECO:0000318"/>
    <property type="project" value="GO_Central"/>
</dbReference>
<dbReference type="InterPro" id="IPR027388">
    <property type="entry name" value="Ku70_bridge/pillars_dom_sf"/>
</dbReference>
<feature type="domain" description="SAP" evidence="13">
    <location>
        <begin position="592"/>
        <end position="626"/>
    </location>
</feature>
<dbReference type="GO" id="GO:0003678">
    <property type="term" value="F:DNA helicase activity"/>
    <property type="evidence" value="ECO:0007669"/>
    <property type="project" value="InterPro"/>
</dbReference>
<dbReference type="AlphaFoldDB" id="A0A1Y1HNB0"/>
<dbReference type="Gene3D" id="1.10.1600.10">
    <property type="match status" value="1"/>
</dbReference>
<keyword evidence="7" id="KW-0067">ATP-binding</keyword>
<evidence type="ECO:0000256" key="6">
    <source>
        <dbReference type="ARBA" id="ARBA00022806"/>
    </source>
</evidence>
<dbReference type="GO" id="GO:0016787">
    <property type="term" value="F:hydrolase activity"/>
    <property type="evidence" value="ECO:0007669"/>
    <property type="project" value="UniProtKB-KW"/>
</dbReference>
<evidence type="ECO:0000313" key="14">
    <source>
        <dbReference type="EMBL" id="GAQ78471.1"/>
    </source>
</evidence>
<dbReference type="Gene3D" id="4.10.970.10">
    <property type="entry name" value="Ku70, bridge and pillars"/>
    <property type="match status" value="1"/>
</dbReference>
<comment type="subcellular location">
    <subcellularLocation>
        <location evidence="1">Nucleus</location>
    </subcellularLocation>
</comment>
<dbReference type="InterPro" id="IPR003034">
    <property type="entry name" value="SAP_dom"/>
</dbReference>
<dbReference type="STRING" id="105231.A0A1Y1HNB0"/>
<dbReference type="Gene3D" id="2.40.290.10">
    <property type="match status" value="1"/>
</dbReference>
<keyword evidence="6" id="KW-0347">Helicase</keyword>
<dbReference type="GO" id="GO:0003684">
    <property type="term" value="F:damaged DNA binding"/>
    <property type="evidence" value="ECO:0007669"/>
    <property type="project" value="InterPro"/>
</dbReference>
<dbReference type="PIRSF" id="PIRSF003033">
    <property type="entry name" value="Ku70"/>
    <property type="match status" value="1"/>
</dbReference>
<dbReference type="Pfam" id="PF02735">
    <property type="entry name" value="Ku"/>
    <property type="match status" value="1"/>
</dbReference>
<keyword evidence="8 14" id="KW-0238">DNA-binding</keyword>
<dbReference type="SUPFAM" id="SSF53300">
    <property type="entry name" value="vWA-like"/>
    <property type="match status" value="1"/>
</dbReference>
<dbReference type="Proteomes" id="UP000054558">
    <property type="component" value="Unassembled WGS sequence"/>
</dbReference>
<dbReference type="InterPro" id="IPR006165">
    <property type="entry name" value="Ku70"/>
</dbReference>
<keyword evidence="10" id="KW-0234">DNA repair</keyword>
<accession>A0A1Y1HNB0</accession>
<dbReference type="InterPro" id="IPR036465">
    <property type="entry name" value="vWFA_dom_sf"/>
</dbReference>
<protein>
    <submittedName>
        <fullName evidence="14">Putative DNA-binding SAP</fullName>
    </submittedName>
</protein>
<name>A0A1Y1HNB0_KLENI</name>
<dbReference type="Pfam" id="PF03731">
    <property type="entry name" value="Ku_N"/>
    <property type="match status" value="1"/>
</dbReference>
<evidence type="ECO:0000256" key="4">
    <source>
        <dbReference type="ARBA" id="ARBA00022763"/>
    </source>
</evidence>
<dbReference type="PANTHER" id="PTHR12604">
    <property type="entry name" value="KU AUTOANTIGEN DNA HELICASE"/>
    <property type="match status" value="1"/>
</dbReference>
<evidence type="ECO:0000259" key="13">
    <source>
        <dbReference type="PROSITE" id="PS50800"/>
    </source>
</evidence>
<dbReference type="InterPro" id="IPR047087">
    <property type="entry name" value="KU70_core_dom"/>
</dbReference>
<dbReference type="InterPro" id="IPR005161">
    <property type="entry name" value="Ku_N"/>
</dbReference>
<proteinExistence type="inferred from homology"/>
<dbReference type="InterPro" id="IPR006164">
    <property type="entry name" value="DNA_bd_Ku70/Ku80"/>
</dbReference>
<evidence type="ECO:0000256" key="3">
    <source>
        <dbReference type="ARBA" id="ARBA00022741"/>
    </source>
</evidence>
<dbReference type="GO" id="GO:0042162">
    <property type="term" value="F:telomeric DNA binding"/>
    <property type="evidence" value="ECO:0000318"/>
    <property type="project" value="GO_Central"/>
</dbReference>
<dbReference type="InterPro" id="IPR005160">
    <property type="entry name" value="Ku_C"/>
</dbReference>
<evidence type="ECO:0000256" key="11">
    <source>
        <dbReference type="ARBA" id="ARBA00023242"/>
    </source>
</evidence>